<accession>A0A4U0PCD8</accession>
<organism evidence="1 2">
    <name type="scientific">Chitiniphilus eburneus</name>
    <dbReference type="NCBI Taxonomy" id="2571148"/>
    <lineage>
        <taxon>Bacteria</taxon>
        <taxon>Pseudomonadati</taxon>
        <taxon>Pseudomonadota</taxon>
        <taxon>Betaproteobacteria</taxon>
        <taxon>Neisseriales</taxon>
        <taxon>Chitinibacteraceae</taxon>
        <taxon>Chitiniphilus</taxon>
    </lineage>
</organism>
<dbReference type="RefSeq" id="WP_136774873.1">
    <property type="nucleotide sequence ID" value="NZ_CP156074.1"/>
</dbReference>
<reference evidence="1 2" key="1">
    <citation type="submission" date="2019-04" db="EMBL/GenBank/DDBJ databases">
        <title>Chitiniphilus eburnea sp. nov., a novel chitinolytic bacterium isolated from aquaculture sludge.</title>
        <authorList>
            <person name="Sheng M."/>
        </authorList>
    </citation>
    <scope>NUCLEOTIDE SEQUENCE [LARGE SCALE GENOMIC DNA]</scope>
    <source>
        <strain evidence="1 2">HX-2-15</strain>
    </source>
</reference>
<evidence type="ECO:0008006" key="3">
    <source>
        <dbReference type="Google" id="ProtNLM"/>
    </source>
</evidence>
<evidence type="ECO:0000313" key="2">
    <source>
        <dbReference type="Proteomes" id="UP000310016"/>
    </source>
</evidence>
<keyword evidence="2" id="KW-1185">Reference proteome</keyword>
<name>A0A4U0PCD8_9NEIS</name>
<protein>
    <recommendedName>
        <fullName evidence="3">DUF1579 domain-containing protein</fullName>
    </recommendedName>
</protein>
<dbReference type="Proteomes" id="UP000310016">
    <property type="component" value="Unassembled WGS sequence"/>
</dbReference>
<sequence>MRTSPLDGAWALVTGECIDNGQMVRYAEHGISSRKVLAAGHFTFVSSRQGAFWSAGSGRFHFDGERYVEQPNLGTFPPEALREYAFQARIDGNDWHNERWEDGTRVEYELWRRIDDTP</sequence>
<gene>
    <name evidence="1" type="ORF">FAZ21_18270</name>
</gene>
<dbReference type="AlphaFoldDB" id="A0A4U0PCD8"/>
<dbReference type="EMBL" id="SUMF01000038">
    <property type="protein sequence ID" value="TJZ65371.1"/>
    <property type="molecule type" value="Genomic_DNA"/>
</dbReference>
<proteinExistence type="predicted"/>
<evidence type="ECO:0000313" key="1">
    <source>
        <dbReference type="EMBL" id="TJZ65371.1"/>
    </source>
</evidence>
<comment type="caution">
    <text evidence="1">The sequence shown here is derived from an EMBL/GenBank/DDBJ whole genome shotgun (WGS) entry which is preliminary data.</text>
</comment>
<dbReference type="OrthoDB" id="8588312at2"/>